<name>F0ZN63_DICPU</name>
<gene>
    <name evidence="2" type="ORF">DICPUDRAFT_153150</name>
</gene>
<reference evidence="3" key="1">
    <citation type="journal article" date="2011" name="Genome Biol.">
        <title>Comparative genomics of the social amoebae Dictyostelium discoideum and Dictyostelium purpureum.</title>
        <authorList>
            <consortium name="US DOE Joint Genome Institute (JGI-PGF)"/>
            <person name="Sucgang R."/>
            <person name="Kuo A."/>
            <person name="Tian X."/>
            <person name="Salerno W."/>
            <person name="Parikh A."/>
            <person name="Feasley C.L."/>
            <person name="Dalin E."/>
            <person name="Tu H."/>
            <person name="Huang E."/>
            <person name="Barry K."/>
            <person name="Lindquist E."/>
            <person name="Shapiro H."/>
            <person name="Bruce D."/>
            <person name="Schmutz J."/>
            <person name="Salamov A."/>
            <person name="Fey P."/>
            <person name="Gaudet P."/>
            <person name="Anjard C."/>
            <person name="Babu M.M."/>
            <person name="Basu S."/>
            <person name="Bushmanova Y."/>
            <person name="van der Wel H."/>
            <person name="Katoh-Kurasawa M."/>
            <person name="Dinh C."/>
            <person name="Coutinho P.M."/>
            <person name="Saito T."/>
            <person name="Elias M."/>
            <person name="Schaap P."/>
            <person name="Kay R.R."/>
            <person name="Henrissat B."/>
            <person name="Eichinger L."/>
            <person name="Rivero F."/>
            <person name="Putnam N.H."/>
            <person name="West C.M."/>
            <person name="Loomis W.F."/>
            <person name="Chisholm R.L."/>
            <person name="Shaulsky G."/>
            <person name="Strassmann J.E."/>
            <person name="Queller D.C."/>
            <person name="Kuspa A."/>
            <person name="Grigoriev I.V."/>
        </authorList>
    </citation>
    <scope>NUCLEOTIDE SEQUENCE [LARGE SCALE GENOMIC DNA]</scope>
    <source>
        <strain evidence="3">QSDP1</strain>
    </source>
</reference>
<protein>
    <submittedName>
        <fullName evidence="2">Uncharacterized protein</fullName>
    </submittedName>
</protein>
<evidence type="ECO:0000313" key="2">
    <source>
        <dbReference type="EMBL" id="EGC34636.1"/>
    </source>
</evidence>
<organism evidence="2 3">
    <name type="scientific">Dictyostelium purpureum</name>
    <name type="common">Slime mold</name>
    <dbReference type="NCBI Taxonomy" id="5786"/>
    <lineage>
        <taxon>Eukaryota</taxon>
        <taxon>Amoebozoa</taxon>
        <taxon>Evosea</taxon>
        <taxon>Eumycetozoa</taxon>
        <taxon>Dictyostelia</taxon>
        <taxon>Dictyosteliales</taxon>
        <taxon>Dictyosteliaceae</taxon>
        <taxon>Dictyostelium</taxon>
    </lineage>
</organism>
<keyword evidence="1" id="KW-0732">Signal</keyword>
<dbReference type="AlphaFoldDB" id="F0ZN63"/>
<dbReference type="GeneID" id="10499458"/>
<keyword evidence="3" id="KW-1185">Reference proteome</keyword>
<dbReference type="InParanoid" id="F0ZN63"/>
<evidence type="ECO:0000256" key="1">
    <source>
        <dbReference type="SAM" id="SignalP"/>
    </source>
</evidence>
<dbReference type="RefSeq" id="XP_003288861.1">
    <property type="nucleotide sequence ID" value="XM_003288813.1"/>
</dbReference>
<dbReference type="EMBL" id="GL871090">
    <property type="protein sequence ID" value="EGC34636.1"/>
    <property type="molecule type" value="Genomic_DNA"/>
</dbReference>
<dbReference type="Proteomes" id="UP000001064">
    <property type="component" value="Unassembled WGS sequence"/>
</dbReference>
<feature type="chain" id="PRO_5003263759" evidence="1">
    <location>
        <begin position="25"/>
        <end position="98"/>
    </location>
</feature>
<proteinExistence type="predicted"/>
<dbReference type="VEuPathDB" id="AmoebaDB:DICPUDRAFT_153150"/>
<feature type="signal peptide" evidence="1">
    <location>
        <begin position="1"/>
        <end position="24"/>
    </location>
</feature>
<sequence length="98" mass="10875">MKIVILKLLVFTILYCSLFGLVKSNGCALDCFGKYEKCLDAVHPGGKCRAEERSCLSQCNFSPFTTNCIEKCDKTFQNCPGYLGVKCFEAEKACYGDC</sequence>
<evidence type="ECO:0000313" key="3">
    <source>
        <dbReference type="Proteomes" id="UP000001064"/>
    </source>
</evidence>
<dbReference type="KEGG" id="dpp:DICPUDRAFT_153150"/>
<accession>F0ZN63</accession>